<dbReference type="Pfam" id="PF01400">
    <property type="entry name" value="Astacin"/>
    <property type="match status" value="1"/>
</dbReference>
<organism evidence="4 5">
    <name type="scientific">Tetraodon nigroviridis</name>
    <name type="common">Spotted green pufferfish</name>
    <name type="synonym">Chelonodon nigroviridis</name>
    <dbReference type="NCBI Taxonomy" id="99883"/>
    <lineage>
        <taxon>Eukaryota</taxon>
        <taxon>Metazoa</taxon>
        <taxon>Chordata</taxon>
        <taxon>Craniata</taxon>
        <taxon>Vertebrata</taxon>
        <taxon>Euteleostomi</taxon>
        <taxon>Actinopterygii</taxon>
        <taxon>Neopterygii</taxon>
        <taxon>Teleostei</taxon>
        <taxon>Neoteleostei</taxon>
        <taxon>Acanthomorphata</taxon>
        <taxon>Eupercaria</taxon>
        <taxon>Tetraodontiformes</taxon>
        <taxon>Tetradontoidea</taxon>
        <taxon>Tetraodontidae</taxon>
        <taxon>Tetraodon</taxon>
    </lineage>
</organism>
<evidence type="ECO:0000256" key="1">
    <source>
        <dbReference type="PROSITE-ProRule" id="PRU01211"/>
    </source>
</evidence>
<feature type="binding site" evidence="1">
    <location>
        <position position="154"/>
    </location>
    <ligand>
        <name>Zn(2+)</name>
        <dbReference type="ChEBI" id="CHEBI:29105"/>
        <note>catalytic</note>
    </ligand>
</feature>
<dbReference type="Ensembl" id="ENSTNIT00000022205.1">
    <property type="protein sequence ID" value="ENSTNIP00000021969.1"/>
    <property type="gene ID" value="ENSTNIG00000018787.1"/>
</dbReference>
<reference evidence="4" key="3">
    <citation type="submission" date="2025-09" db="UniProtKB">
        <authorList>
            <consortium name="Ensembl"/>
        </authorList>
    </citation>
    <scope>IDENTIFICATION</scope>
</reference>
<dbReference type="PANTHER" id="PTHR10127:SF899">
    <property type="entry name" value="ASTACIN-LIKE METALLOENDOPEPTIDASE-RELATED"/>
    <property type="match status" value="1"/>
</dbReference>
<evidence type="ECO:0000313" key="5">
    <source>
        <dbReference type="Proteomes" id="UP000007303"/>
    </source>
</evidence>
<feature type="binding site" evidence="1">
    <location>
        <position position="148"/>
    </location>
    <ligand>
        <name>Zn(2+)</name>
        <dbReference type="ChEBI" id="CHEBI:29105"/>
        <note>catalytic</note>
    </ligand>
</feature>
<dbReference type="GO" id="GO:0004222">
    <property type="term" value="F:metalloendopeptidase activity"/>
    <property type="evidence" value="ECO:0007669"/>
    <property type="project" value="UniProtKB-UniRule"/>
</dbReference>
<evidence type="ECO:0000313" key="4">
    <source>
        <dbReference type="Ensembl" id="ENSTNIP00000021969.1"/>
    </source>
</evidence>
<dbReference type="PRINTS" id="PR00480">
    <property type="entry name" value="ASTACIN"/>
</dbReference>
<reference evidence="4" key="2">
    <citation type="submission" date="2025-08" db="UniProtKB">
        <authorList>
            <consortium name="Ensembl"/>
        </authorList>
    </citation>
    <scope>IDENTIFICATION</scope>
</reference>
<dbReference type="SUPFAM" id="SSF55486">
    <property type="entry name" value="Metalloproteases ('zincins'), catalytic domain"/>
    <property type="match status" value="1"/>
</dbReference>
<dbReference type="Gene3D" id="3.40.390.10">
    <property type="entry name" value="Collagenase (Catalytic Domain)"/>
    <property type="match status" value="1"/>
</dbReference>
<dbReference type="PROSITE" id="PS51864">
    <property type="entry name" value="ASTACIN"/>
    <property type="match status" value="1"/>
</dbReference>
<name>H3DN70_TETNG</name>
<reference evidence="5" key="1">
    <citation type="journal article" date="2004" name="Nature">
        <title>Genome duplication in the teleost fish Tetraodon nigroviridis reveals the early vertebrate proto-karyotype.</title>
        <authorList>
            <person name="Jaillon O."/>
            <person name="Aury J.-M."/>
            <person name="Brunet F."/>
            <person name="Petit J.-L."/>
            <person name="Stange-Thomann N."/>
            <person name="Mauceli E."/>
            <person name="Bouneau L."/>
            <person name="Fischer C."/>
            <person name="Ozouf-Costaz C."/>
            <person name="Bernot A."/>
            <person name="Nicaud S."/>
            <person name="Jaffe D."/>
            <person name="Fisher S."/>
            <person name="Lutfalla G."/>
            <person name="Dossat C."/>
            <person name="Segurens B."/>
            <person name="Dasilva C."/>
            <person name="Salanoubat M."/>
            <person name="Levy M."/>
            <person name="Boudet N."/>
            <person name="Castellano S."/>
            <person name="Anthouard V."/>
            <person name="Jubin C."/>
            <person name="Castelli V."/>
            <person name="Katinka M."/>
            <person name="Vacherie B."/>
            <person name="Biemont C."/>
            <person name="Skalli Z."/>
            <person name="Cattolico L."/>
            <person name="Poulain J."/>
            <person name="De Berardinis V."/>
            <person name="Cruaud C."/>
            <person name="Duprat S."/>
            <person name="Brottier P."/>
            <person name="Coutanceau J.-P."/>
            <person name="Gouzy J."/>
            <person name="Parra G."/>
            <person name="Lardier G."/>
            <person name="Chapple C."/>
            <person name="McKernan K.J."/>
            <person name="McEwan P."/>
            <person name="Bosak S."/>
            <person name="Kellis M."/>
            <person name="Volff J.-N."/>
            <person name="Guigo R."/>
            <person name="Zody M.C."/>
            <person name="Mesirov J."/>
            <person name="Lindblad-Toh K."/>
            <person name="Birren B."/>
            <person name="Nusbaum C."/>
            <person name="Kahn D."/>
            <person name="Robinson-Rechavi M."/>
            <person name="Laudet V."/>
            <person name="Schachter V."/>
            <person name="Quetier F."/>
            <person name="Saurin W."/>
            <person name="Scarpelli C."/>
            <person name="Wincker P."/>
            <person name="Lander E.S."/>
            <person name="Weissenbach J."/>
            <person name="Roest Crollius H."/>
        </authorList>
    </citation>
    <scope>NUCLEOTIDE SEQUENCE [LARGE SCALE GENOMIC DNA]</scope>
</reference>
<keyword evidence="1 2" id="KW-0645">Protease</keyword>
<feature type="active site" evidence="1">
    <location>
        <position position="145"/>
    </location>
</feature>
<evidence type="ECO:0000256" key="2">
    <source>
        <dbReference type="RuleBase" id="RU361183"/>
    </source>
</evidence>
<dbReference type="InParanoid" id="H3DN70"/>
<feature type="domain" description="Peptidase M12A" evidence="3">
    <location>
        <begin position="46"/>
        <end position="242"/>
    </location>
</feature>
<keyword evidence="1 2" id="KW-0479">Metal-binding</keyword>
<dbReference type="PANTHER" id="PTHR10127">
    <property type="entry name" value="DISCOIDIN, CUB, EGF, LAMININ , AND ZINC METALLOPROTEASE DOMAIN CONTAINING"/>
    <property type="match status" value="1"/>
</dbReference>
<keyword evidence="1 2" id="KW-0862">Zinc</keyword>
<dbReference type="InterPro" id="IPR006026">
    <property type="entry name" value="Peptidase_Metallo"/>
</dbReference>
<dbReference type="SMART" id="SM00235">
    <property type="entry name" value="ZnMc"/>
    <property type="match status" value="1"/>
</dbReference>
<feature type="binding site" evidence="1">
    <location>
        <position position="144"/>
    </location>
    <ligand>
        <name>Zn(2+)</name>
        <dbReference type="ChEBI" id="CHEBI:29105"/>
        <note>catalytic</note>
    </ligand>
</feature>
<proteinExistence type="predicted"/>
<keyword evidence="1 2" id="KW-0482">Metalloprotease</keyword>
<dbReference type="AlphaFoldDB" id="H3DN70"/>
<dbReference type="GO" id="GO:0008270">
    <property type="term" value="F:zinc ion binding"/>
    <property type="evidence" value="ECO:0007669"/>
    <property type="project" value="UniProtKB-UniRule"/>
</dbReference>
<sequence>AAPSSLPNVSSLIPESSDVTDIIAKANEGVGGAIVHGDVAMPRTRNADPCTATGCKWPKSGRYVYVPVTISSTYTTTQRNVIIRALLTFHQSTCIRFVWRRWWHRNYLHFYSGSGCWSYIGRQTRGQAVSLRAQGCLYTGTVQHEVLHALGFHHEQARSDRDSYINILTQNIQPGKLSNFAKVPTNNLGTPYDYTSVMHYSKYAFSRNGQPTLLAKSNPNQVLGSSYMSSNDIARVNRLYQC</sequence>
<comment type="caution">
    <text evidence="1">Lacks conserved residue(s) required for the propagation of feature annotation.</text>
</comment>
<comment type="cofactor">
    <cofactor evidence="1 2">
        <name>Zn(2+)</name>
        <dbReference type="ChEBI" id="CHEBI:29105"/>
    </cofactor>
    <text evidence="1 2">Binds 1 zinc ion per subunit.</text>
</comment>
<evidence type="ECO:0000259" key="3">
    <source>
        <dbReference type="PROSITE" id="PS51864"/>
    </source>
</evidence>
<dbReference type="STRING" id="99883.ENSTNIP00000021969"/>
<keyword evidence="5" id="KW-1185">Reference proteome</keyword>
<protein>
    <recommendedName>
        <fullName evidence="2">Metalloendopeptidase</fullName>
        <ecNumber evidence="2">3.4.24.-</ecNumber>
    </recommendedName>
</protein>
<dbReference type="HOGENOM" id="CLU_017286_2_1_1"/>
<dbReference type="EC" id="3.4.24.-" evidence="2"/>
<accession>H3DN70</accession>
<dbReference type="InterPro" id="IPR001506">
    <property type="entry name" value="Peptidase_M12A"/>
</dbReference>
<dbReference type="GeneTree" id="ENSGT00940000154856"/>
<dbReference type="OMA" id="KNQTDEF"/>
<dbReference type="Proteomes" id="UP000007303">
    <property type="component" value="Unassembled WGS sequence"/>
</dbReference>
<dbReference type="InterPro" id="IPR024079">
    <property type="entry name" value="MetalloPept_cat_dom_sf"/>
</dbReference>
<dbReference type="GO" id="GO:0006508">
    <property type="term" value="P:proteolysis"/>
    <property type="evidence" value="ECO:0007669"/>
    <property type="project" value="UniProtKB-KW"/>
</dbReference>
<keyword evidence="1 2" id="KW-0378">Hydrolase</keyword>